<evidence type="ECO:0000256" key="5">
    <source>
        <dbReference type="ARBA" id="ARBA00023163"/>
    </source>
</evidence>
<evidence type="ECO:0000313" key="10">
    <source>
        <dbReference type="EMBL" id="KAJ8989146.1"/>
    </source>
</evidence>
<evidence type="ECO:0000256" key="6">
    <source>
        <dbReference type="ARBA" id="ARBA00023242"/>
    </source>
</evidence>
<feature type="compositionally biased region" description="Low complexity" evidence="9">
    <location>
        <begin position="47"/>
        <end position="105"/>
    </location>
</feature>
<comment type="subunit">
    <text evidence="7">Component of the Mediator complex.</text>
</comment>
<dbReference type="EMBL" id="JAJGCB010000015">
    <property type="protein sequence ID" value="KAJ8989146.1"/>
    <property type="molecule type" value="Genomic_DNA"/>
</dbReference>
<comment type="function">
    <text evidence="7">Component of the Mediator complex, a coactivator involved in the regulated transcription of nearly all RNA polymerase II-dependent genes. Mediator functions as a bridge to convey information from gene-specific regulatory proteins to the basal RNA polymerase II transcription machinery. Mediator is recruited to promoters by direct interactions with regulatory proteins and serves as a scaffold for the assembly of a functional preinitiation complex with RNA polymerase II and the general transcription factors.</text>
</comment>
<keyword evidence="4 7" id="KW-0010">Activator</keyword>
<evidence type="ECO:0000256" key="4">
    <source>
        <dbReference type="ARBA" id="ARBA00023159"/>
    </source>
</evidence>
<evidence type="ECO:0000256" key="1">
    <source>
        <dbReference type="ARBA" id="ARBA00004123"/>
    </source>
</evidence>
<evidence type="ECO:0000256" key="9">
    <source>
        <dbReference type="SAM" id="MobiDB-lite"/>
    </source>
</evidence>
<sequence>MPSATSPPTLASHPDIPPFPSPSTFSILPDIYLLIARLNILHLNPPSTSTSDPTQSQTQTQAQSQSQSQTQLSATSNVVGAQTQTQQESSSNQTAPPHHLLTDTPLDLKDLPAQIYPIKQKLVKARAAVTALPDIERTVEEQEQEIRDLERTVGLLRKRLGLLASIAAAGPSHQNADAVIDKDGGDGDGNMDVDLDVDVVKEEAVESDTVMQGVEG</sequence>
<dbReference type="GO" id="GO:0003712">
    <property type="term" value="F:transcription coregulator activity"/>
    <property type="evidence" value="ECO:0007669"/>
    <property type="project" value="InterPro"/>
</dbReference>
<evidence type="ECO:0000256" key="8">
    <source>
        <dbReference type="SAM" id="Coils"/>
    </source>
</evidence>
<evidence type="ECO:0000256" key="2">
    <source>
        <dbReference type="ARBA" id="ARBA00008089"/>
    </source>
</evidence>
<name>A0AAN6IVU9_EXODE</name>
<protein>
    <recommendedName>
        <fullName evidence="7">Mediator of RNA polymerase II transcription subunit 9</fullName>
    </recommendedName>
    <alternativeName>
        <fullName evidence="7">Mediator complex subunit 9</fullName>
    </alternativeName>
</protein>
<feature type="region of interest" description="Disordered" evidence="9">
    <location>
        <begin position="1"/>
        <end position="22"/>
    </location>
</feature>
<reference evidence="10" key="1">
    <citation type="submission" date="2023-01" db="EMBL/GenBank/DDBJ databases">
        <title>Exophiala dermititidis isolated from Cystic Fibrosis Patient.</title>
        <authorList>
            <person name="Kurbessoian T."/>
            <person name="Crocker A."/>
            <person name="Murante D."/>
            <person name="Hogan D.A."/>
            <person name="Stajich J.E."/>
        </authorList>
    </citation>
    <scope>NUCLEOTIDE SEQUENCE</scope>
    <source>
        <strain evidence="10">Ex8</strain>
    </source>
</reference>
<comment type="subcellular location">
    <subcellularLocation>
        <location evidence="1 7">Nucleus</location>
    </subcellularLocation>
</comment>
<dbReference type="AlphaFoldDB" id="A0AAN6IVU9"/>
<keyword evidence="8" id="KW-0175">Coiled coil</keyword>
<feature type="region of interest" description="Disordered" evidence="9">
    <location>
        <begin position="45"/>
        <end position="105"/>
    </location>
</feature>
<organism evidence="10 11">
    <name type="scientific">Exophiala dermatitidis</name>
    <name type="common">Black yeast-like fungus</name>
    <name type="synonym">Wangiella dermatitidis</name>
    <dbReference type="NCBI Taxonomy" id="5970"/>
    <lineage>
        <taxon>Eukaryota</taxon>
        <taxon>Fungi</taxon>
        <taxon>Dikarya</taxon>
        <taxon>Ascomycota</taxon>
        <taxon>Pezizomycotina</taxon>
        <taxon>Eurotiomycetes</taxon>
        <taxon>Chaetothyriomycetidae</taxon>
        <taxon>Chaetothyriales</taxon>
        <taxon>Herpotrichiellaceae</taxon>
        <taxon>Exophiala</taxon>
    </lineage>
</organism>
<accession>A0AAN6IVU9</accession>
<comment type="caution">
    <text evidence="10">The sequence shown here is derived from an EMBL/GenBank/DDBJ whole genome shotgun (WGS) entry which is preliminary data.</text>
</comment>
<dbReference type="Pfam" id="PF07544">
    <property type="entry name" value="Med9"/>
    <property type="match status" value="1"/>
</dbReference>
<gene>
    <name evidence="7" type="primary">MED9</name>
    <name evidence="10" type="ORF">HRR80_006874</name>
</gene>
<evidence type="ECO:0000256" key="3">
    <source>
        <dbReference type="ARBA" id="ARBA00023015"/>
    </source>
</evidence>
<dbReference type="InterPro" id="IPR011425">
    <property type="entry name" value="Med9"/>
</dbReference>
<feature type="coiled-coil region" evidence="8">
    <location>
        <begin position="132"/>
        <end position="159"/>
    </location>
</feature>
<evidence type="ECO:0000256" key="7">
    <source>
        <dbReference type="RuleBase" id="RU364145"/>
    </source>
</evidence>
<dbReference type="GO" id="GO:0006357">
    <property type="term" value="P:regulation of transcription by RNA polymerase II"/>
    <property type="evidence" value="ECO:0007669"/>
    <property type="project" value="InterPro"/>
</dbReference>
<keyword evidence="5 7" id="KW-0804">Transcription</keyword>
<keyword evidence="6 7" id="KW-0539">Nucleus</keyword>
<comment type="similarity">
    <text evidence="2 7">Belongs to the Mediator complex subunit 9 family.</text>
</comment>
<dbReference type="Proteomes" id="UP001161757">
    <property type="component" value="Unassembled WGS sequence"/>
</dbReference>
<proteinExistence type="inferred from homology"/>
<dbReference type="GO" id="GO:0016592">
    <property type="term" value="C:mediator complex"/>
    <property type="evidence" value="ECO:0007669"/>
    <property type="project" value="InterPro"/>
</dbReference>
<evidence type="ECO:0000313" key="11">
    <source>
        <dbReference type="Proteomes" id="UP001161757"/>
    </source>
</evidence>
<keyword evidence="3 7" id="KW-0805">Transcription regulation</keyword>